<dbReference type="Proteomes" id="UP001157915">
    <property type="component" value="Unassembled WGS sequence"/>
</dbReference>
<keyword evidence="2" id="KW-1185">Reference proteome</keyword>
<reference evidence="1 2" key="1">
    <citation type="submission" date="2017-05" db="EMBL/GenBank/DDBJ databases">
        <authorList>
            <person name="Varghese N."/>
            <person name="Submissions S."/>
        </authorList>
    </citation>
    <scope>NUCLEOTIDE SEQUENCE [LARGE SCALE GENOMIC DNA]</scope>
    <source>
        <strain evidence="1 2">DSM 15360</strain>
    </source>
</reference>
<name>A0ABY1P9Z0_9BACT</name>
<gene>
    <name evidence="1" type="ORF">SAMN06265367_10623</name>
</gene>
<dbReference type="EMBL" id="FXUA01000006">
    <property type="protein sequence ID" value="SMP28598.1"/>
    <property type="molecule type" value="Genomic_DNA"/>
</dbReference>
<organism evidence="1 2">
    <name type="scientific">Algoriphagus winogradskyi</name>
    <dbReference type="NCBI Taxonomy" id="237017"/>
    <lineage>
        <taxon>Bacteria</taxon>
        <taxon>Pseudomonadati</taxon>
        <taxon>Bacteroidota</taxon>
        <taxon>Cytophagia</taxon>
        <taxon>Cytophagales</taxon>
        <taxon>Cyclobacteriaceae</taxon>
        <taxon>Algoriphagus</taxon>
    </lineage>
</organism>
<accession>A0ABY1P9Z0</accession>
<evidence type="ECO:0000313" key="2">
    <source>
        <dbReference type="Proteomes" id="UP001157915"/>
    </source>
</evidence>
<sequence length="1152" mass="126634">MLLSAVVGIGLSFSYILRDNSNKELAALTNVADPELTGPDRICNIFGSVVGTFSGGGDPATDVYKWTILAPDGSLLFTRPPGSFPNIEYTFELLGTHKVKLEVSRGGKPIADLEKEVDVIKGPVIALTSTYNVCPGQSIELQAISPASSNFSNYIFEWKNESNQVVGTANMLTVSTAGTYSVTFYFPDDKGNPVCNNTLTTKVSVLNSISIIQSASTVCKDGSITFTADPISIGRWFLKMPGEPNRIDLGNSSSVTLLPEKDLMAYGEYSIELIIENENNPSCIPQAISIFNYNEQPAISVSSVIGSSGCLNPDGGLELIAETNLDLVRVGTSGSTYGPFLAGETIVINNLKSGGYTLYSFLNGCQNTLGAVVPLNDPPSVLKFEIENITAESCTTNGKINGSFDVNLENGIIEGSFRVINEKGDVALKEALPTANPFKIELGGGKYFFEILDKDSCNLPTRELIEIPSKPQTSFSIPDSLTICGSFELIPETSQILLFTLTDPSGNISTAKAGDPLTLTEAGEYSVIGTIPDQSEICPSERKLFVSTTEPIAFEPKLKSEDCVIGNRVYEADINGYDPSLAEFFWRNSDGDTIGTGQTLFLSPTSNGLFSLEVQPKNSENCPISPKEFTVNEPVLFVDASIVTTKLCEFGPEARVELITTSPEAVTDIRWRRFNEDGEIVLLPEFNNQTIITTRIGGTYEASAYSILPEINKNCELGRTTFQLDLTPDKVQFDIPEVLAICDYYELVPQTNQDLEFFLTTPSGAVIEKNSGQSFTIDEAGVYIFLAFDRNSPTTFCPEQKEMNVTLAETVDFTPILSEEFCDGKKIFQASVSNYSIDDVDISWLDENGNEVGTDEFFMIDRPGIYSLEVQPSNIIPCHISPISFEVLPPVLALDVMLLADPLCPDSPSATIRAEADFSMVTSIEWWYTFPTGEQIELAGERNKEEILAIREGTYEVRIYNDVPCILGFDQVLILRSTDTVRPEVEESYQVCPKYDIGPTINPGSFASYEWYFEDQLVSTNSVYKPQSIGNYRLLVYSAEGCAYQTDFITEEECELKVIYPNAVQPDNPDKQFLIYTNYLIDELDLVIVNKWGQVIFECTQTNLISEESTCAWDGTYNGKAIPNGNYAVRINFKNYQQKISKSDFGSILIIE</sequence>
<evidence type="ECO:0000313" key="1">
    <source>
        <dbReference type="EMBL" id="SMP28598.1"/>
    </source>
</evidence>
<proteinExistence type="predicted"/>
<protein>
    <submittedName>
        <fullName evidence="1">C-terminal domain of CHU protein family protein</fullName>
    </submittedName>
</protein>
<comment type="caution">
    <text evidence="1">The sequence shown here is derived from an EMBL/GenBank/DDBJ whole genome shotgun (WGS) entry which is preliminary data.</text>
</comment>
<dbReference type="RefSeq" id="WP_283413773.1">
    <property type="nucleotide sequence ID" value="NZ_FXUA01000006.1"/>
</dbReference>